<evidence type="ECO:0000256" key="1">
    <source>
        <dbReference type="SAM" id="MobiDB-lite"/>
    </source>
</evidence>
<feature type="region of interest" description="Disordered" evidence="1">
    <location>
        <begin position="190"/>
        <end position="222"/>
    </location>
</feature>
<feature type="compositionally biased region" description="Low complexity" evidence="1">
    <location>
        <begin position="1"/>
        <end position="32"/>
    </location>
</feature>
<protein>
    <submittedName>
        <fullName evidence="2">Uncharacterized protein</fullName>
    </submittedName>
</protein>
<reference evidence="2 3" key="1">
    <citation type="submission" date="2021-06" db="EMBL/GenBank/DDBJ databases">
        <title>Caerostris darwini draft genome.</title>
        <authorList>
            <person name="Kono N."/>
            <person name="Arakawa K."/>
        </authorList>
    </citation>
    <scope>NUCLEOTIDE SEQUENCE [LARGE SCALE GENOMIC DNA]</scope>
</reference>
<dbReference type="Proteomes" id="UP001054837">
    <property type="component" value="Unassembled WGS sequence"/>
</dbReference>
<proteinExistence type="predicted"/>
<evidence type="ECO:0000313" key="2">
    <source>
        <dbReference type="EMBL" id="GIY00678.1"/>
    </source>
</evidence>
<keyword evidence="3" id="KW-1185">Reference proteome</keyword>
<evidence type="ECO:0000313" key="3">
    <source>
        <dbReference type="Proteomes" id="UP001054837"/>
    </source>
</evidence>
<accession>A0AAV4PZV7</accession>
<dbReference type="EMBL" id="BPLQ01003462">
    <property type="protein sequence ID" value="GIY00678.1"/>
    <property type="molecule type" value="Genomic_DNA"/>
</dbReference>
<feature type="region of interest" description="Disordered" evidence="1">
    <location>
        <begin position="391"/>
        <end position="429"/>
    </location>
</feature>
<feature type="compositionally biased region" description="Polar residues" evidence="1">
    <location>
        <begin position="190"/>
        <end position="206"/>
    </location>
</feature>
<feature type="compositionally biased region" description="Polar residues" evidence="1">
    <location>
        <begin position="413"/>
        <end position="427"/>
    </location>
</feature>
<feature type="region of interest" description="Disordered" evidence="1">
    <location>
        <begin position="1"/>
        <end position="41"/>
    </location>
</feature>
<comment type="caution">
    <text evidence="2">The sequence shown here is derived from an EMBL/GenBank/DDBJ whole genome shotgun (WGS) entry which is preliminary data.</text>
</comment>
<organism evidence="2 3">
    <name type="scientific">Caerostris darwini</name>
    <dbReference type="NCBI Taxonomy" id="1538125"/>
    <lineage>
        <taxon>Eukaryota</taxon>
        <taxon>Metazoa</taxon>
        <taxon>Ecdysozoa</taxon>
        <taxon>Arthropoda</taxon>
        <taxon>Chelicerata</taxon>
        <taxon>Arachnida</taxon>
        <taxon>Araneae</taxon>
        <taxon>Araneomorphae</taxon>
        <taxon>Entelegynae</taxon>
        <taxon>Araneoidea</taxon>
        <taxon>Araneidae</taxon>
        <taxon>Caerostris</taxon>
    </lineage>
</organism>
<name>A0AAV4PZV7_9ARAC</name>
<gene>
    <name evidence="2" type="ORF">CDAR_517881</name>
</gene>
<sequence length="446" mass="48538">MSRQTNPSTRTRGSGSSSSQSEEINQPPSSQQDYSRPSMWPDLDFSINPSLENFNVLSSPVHVSSSSSDVHMVDEVIWSTFETFLETHPAETSLTPSMLEPEFDFSPVLSGVDINACPAPINMESMESAPYWNTSSFETQNTESSESARMSSLQVKESTVVLGDGQLPSSNLNFDQSALYWNASSFETQNTESSESARISSLQVKESTGVRGDSQLPSSNMNFDQNALYWNTSSFETENTESSDINITDSRRRQEIQQTLLTRNEGAKFRSSKSTALQQTLLTGNEGAKSRSSKSTVLQQTLLIGNEGAKSRSSKSTALQQTLLTGNEGAKSRSSKSTALQQTLLTGNEGAKFRSSKSTALQQTLLTGNEGAKSRSSKSTALQQTLLTGNEGAKFRSSKSAALQRNVKRKDTSSASGTHSGMNQTVKGNKRWPRSFSCAMCVENNL</sequence>
<dbReference type="AlphaFoldDB" id="A0AAV4PZV7"/>